<dbReference type="AlphaFoldDB" id="A0A067GJE5"/>
<reference evidence="1 2" key="1">
    <citation type="submission" date="2014-04" db="EMBL/GenBank/DDBJ databases">
        <authorList>
            <consortium name="International Citrus Genome Consortium"/>
            <person name="Gmitter F."/>
            <person name="Chen C."/>
            <person name="Farmerie W."/>
            <person name="Harkins T."/>
            <person name="Desany B."/>
            <person name="Mohiuddin M."/>
            <person name="Kodira C."/>
            <person name="Borodovsky M."/>
            <person name="Lomsadze A."/>
            <person name="Burns P."/>
            <person name="Jenkins J."/>
            <person name="Prochnik S."/>
            <person name="Shu S."/>
            <person name="Chapman J."/>
            <person name="Pitluck S."/>
            <person name="Schmutz J."/>
            <person name="Rokhsar D."/>
        </authorList>
    </citation>
    <scope>NUCLEOTIDE SEQUENCE</scope>
</reference>
<gene>
    <name evidence="1" type="ORF">CISIN_1g034051mg</name>
</gene>
<sequence length="105" mass="12439">MNIQKDEKGKLLLTLIKFSYKSQAPVQRINCLVIIQLIKNIWYLMQLLDYPKKMSIAFFFSKKKFLNCHCFLFVSFTQDDKENTVKKNHLQAPTNTLNNTFLNFV</sequence>
<name>A0A067GJE5_CITSI</name>
<keyword evidence="2" id="KW-1185">Reference proteome</keyword>
<accession>A0A067GJE5</accession>
<dbReference type="Proteomes" id="UP000027120">
    <property type="component" value="Unassembled WGS sequence"/>
</dbReference>
<organism evidence="1 2">
    <name type="scientific">Citrus sinensis</name>
    <name type="common">Sweet orange</name>
    <name type="synonym">Citrus aurantium var. sinensis</name>
    <dbReference type="NCBI Taxonomy" id="2711"/>
    <lineage>
        <taxon>Eukaryota</taxon>
        <taxon>Viridiplantae</taxon>
        <taxon>Streptophyta</taxon>
        <taxon>Embryophyta</taxon>
        <taxon>Tracheophyta</taxon>
        <taxon>Spermatophyta</taxon>
        <taxon>Magnoliopsida</taxon>
        <taxon>eudicotyledons</taxon>
        <taxon>Gunneridae</taxon>
        <taxon>Pentapetalae</taxon>
        <taxon>rosids</taxon>
        <taxon>malvids</taxon>
        <taxon>Sapindales</taxon>
        <taxon>Rutaceae</taxon>
        <taxon>Aurantioideae</taxon>
        <taxon>Citrus</taxon>
    </lineage>
</organism>
<dbReference type="EMBL" id="KK784877">
    <property type="protein sequence ID" value="KDO79843.1"/>
    <property type="molecule type" value="Genomic_DNA"/>
</dbReference>
<evidence type="ECO:0000313" key="1">
    <source>
        <dbReference type="EMBL" id="KDO79843.1"/>
    </source>
</evidence>
<protein>
    <submittedName>
        <fullName evidence="1">Uncharacterized protein</fullName>
    </submittedName>
</protein>
<proteinExistence type="predicted"/>
<evidence type="ECO:0000313" key="2">
    <source>
        <dbReference type="Proteomes" id="UP000027120"/>
    </source>
</evidence>